<sequence>MWVRKGLTPWSHGVPTVMTRGACQILGRVAGQFSHFFQVERHMAYTVVIRMLNISVICTLLKLGIVFVTSVIYHWNQRISESQDQNNTWSTQGWYLFPPPTVCIRDDWEPFLPLFSFTIGISASVRVRLMYAGVSDPHLPQWMMWVRKGLTPWFHGVPTVMTRGACQILGRVAGQFSHFFQVERHMAYTSKVRITLNISICRLNISVILTLLKLGIVFVTSVIYHWNQRISESQDQNNTWPTQEWYLFPPPTVCIRDDWEQLSPLFSFTVGISASVRVRMMYAGVSDPHLPQWMMWVRKGLTPWFHGVPTVMTRGACQILGRVAGQFSHFFQVERHMAYTLLGIVFVTSVIYHWNQRISESQDQNNTWPTQEWYLFPPPTVCIRDDWEQLSPLFSFTVGISASVRVRMMYAGVSDPHLPQWMMWVRKGLTPWFHGVPTFMTRGACQILGRVAGQFSHFFQVERHMAYTVVSAVKCTPPDHLQGSYNVICWICVTSLLDFVPY</sequence>
<keyword evidence="1" id="KW-1133">Transmembrane helix</keyword>
<feature type="transmembrane region" description="Helical" evidence="1">
    <location>
        <begin position="51"/>
        <end position="75"/>
    </location>
</feature>
<keyword evidence="3" id="KW-1185">Reference proteome</keyword>
<keyword evidence="1" id="KW-0812">Transmembrane</keyword>
<dbReference type="Proteomes" id="UP000241769">
    <property type="component" value="Unassembled WGS sequence"/>
</dbReference>
<protein>
    <submittedName>
        <fullName evidence="2">Uncharacterized protein</fullName>
    </submittedName>
</protein>
<name>A0A2P6N4C8_9EUKA</name>
<evidence type="ECO:0000256" key="1">
    <source>
        <dbReference type="SAM" id="Phobius"/>
    </source>
</evidence>
<proteinExistence type="predicted"/>
<accession>A0A2P6N4C8</accession>
<feature type="transmembrane region" description="Helical" evidence="1">
    <location>
        <begin position="203"/>
        <end position="224"/>
    </location>
</feature>
<evidence type="ECO:0000313" key="3">
    <source>
        <dbReference type="Proteomes" id="UP000241769"/>
    </source>
</evidence>
<reference evidence="2 3" key="1">
    <citation type="journal article" date="2018" name="Genome Biol. Evol.">
        <title>Multiple Roots of Fruiting Body Formation in Amoebozoa.</title>
        <authorList>
            <person name="Hillmann F."/>
            <person name="Forbes G."/>
            <person name="Novohradska S."/>
            <person name="Ferling I."/>
            <person name="Riege K."/>
            <person name="Groth M."/>
            <person name="Westermann M."/>
            <person name="Marz M."/>
            <person name="Spaller T."/>
            <person name="Winckler T."/>
            <person name="Schaap P."/>
            <person name="Glockner G."/>
        </authorList>
    </citation>
    <scope>NUCLEOTIDE SEQUENCE [LARGE SCALE GENOMIC DNA]</scope>
    <source>
        <strain evidence="2 3">Jena</strain>
    </source>
</reference>
<keyword evidence="1" id="KW-0472">Membrane</keyword>
<dbReference type="EMBL" id="MDYQ01000207">
    <property type="protein sequence ID" value="PRP78806.1"/>
    <property type="molecule type" value="Genomic_DNA"/>
</dbReference>
<gene>
    <name evidence="2" type="ORF">PROFUN_00979</name>
</gene>
<dbReference type="InParanoid" id="A0A2P6N4C8"/>
<organism evidence="2 3">
    <name type="scientific">Planoprotostelium fungivorum</name>
    <dbReference type="NCBI Taxonomy" id="1890364"/>
    <lineage>
        <taxon>Eukaryota</taxon>
        <taxon>Amoebozoa</taxon>
        <taxon>Evosea</taxon>
        <taxon>Variosea</taxon>
        <taxon>Cavosteliida</taxon>
        <taxon>Cavosteliaceae</taxon>
        <taxon>Planoprotostelium</taxon>
    </lineage>
</organism>
<evidence type="ECO:0000313" key="2">
    <source>
        <dbReference type="EMBL" id="PRP78806.1"/>
    </source>
</evidence>
<dbReference type="AlphaFoldDB" id="A0A2P6N4C8"/>
<comment type="caution">
    <text evidence="2">The sequence shown here is derived from an EMBL/GenBank/DDBJ whole genome shotgun (WGS) entry which is preliminary data.</text>
</comment>